<reference evidence="4" key="1">
    <citation type="journal article" date="2022" name="Front. Genet.">
        <title>Chromosome-Scale Assembly of the Dendrobium nobile Genome Provides Insights Into the Molecular Mechanism of the Biosynthesis of the Medicinal Active Ingredient of Dendrobium.</title>
        <authorList>
            <person name="Xu Q."/>
            <person name="Niu S.-C."/>
            <person name="Li K.-L."/>
            <person name="Zheng P.-J."/>
            <person name="Zhang X.-J."/>
            <person name="Jia Y."/>
            <person name="Liu Y."/>
            <person name="Niu Y.-X."/>
            <person name="Yu L.-H."/>
            <person name="Chen D.-F."/>
            <person name="Zhang G.-Q."/>
        </authorList>
    </citation>
    <scope>NUCLEOTIDE SEQUENCE</scope>
    <source>
        <tissue evidence="4">Leaf</tissue>
    </source>
</reference>
<evidence type="ECO:0000256" key="3">
    <source>
        <dbReference type="SAM" id="Phobius"/>
    </source>
</evidence>
<proteinExistence type="predicted"/>
<dbReference type="InterPro" id="IPR032675">
    <property type="entry name" value="LRR_dom_sf"/>
</dbReference>
<organism evidence="4 5">
    <name type="scientific">Dendrobium nobile</name>
    <name type="common">Orchid</name>
    <dbReference type="NCBI Taxonomy" id="94219"/>
    <lineage>
        <taxon>Eukaryota</taxon>
        <taxon>Viridiplantae</taxon>
        <taxon>Streptophyta</taxon>
        <taxon>Embryophyta</taxon>
        <taxon>Tracheophyta</taxon>
        <taxon>Spermatophyta</taxon>
        <taxon>Magnoliopsida</taxon>
        <taxon>Liliopsida</taxon>
        <taxon>Asparagales</taxon>
        <taxon>Orchidaceae</taxon>
        <taxon>Epidendroideae</taxon>
        <taxon>Malaxideae</taxon>
        <taxon>Dendrobiinae</taxon>
        <taxon>Dendrobium</taxon>
    </lineage>
</organism>
<dbReference type="GO" id="GO:0005886">
    <property type="term" value="C:plasma membrane"/>
    <property type="evidence" value="ECO:0007669"/>
    <property type="project" value="TreeGrafter"/>
</dbReference>
<feature type="transmembrane region" description="Helical" evidence="3">
    <location>
        <begin position="12"/>
        <end position="33"/>
    </location>
</feature>
<dbReference type="Proteomes" id="UP000829196">
    <property type="component" value="Unassembled WGS sequence"/>
</dbReference>
<dbReference type="SUPFAM" id="SSF52058">
    <property type="entry name" value="L domain-like"/>
    <property type="match status" value="1"/>
</dbReference>
<dbReference type="Pfam" id="PF00560">
    <property type="entry name" value="LRR_1"/>
    <property type="match status" value="3"/>
</dbReference>
<dbReference type="PANTHER" id="PTHR48006">
    <property type="entry name" value="LEUCINE-RICH REPEAT-CONTAINING PROTEIN DDB_G0281931-RELATED"/>
    <property type="match status" value="1"/>
</dbReference>
<evidence type="ECO:0000256" key="1">
    <source>
        <dbReference type="ARBA" id="ARBA00022614"/>
    </source>
</evidence>
<evidence type="ECO:0000313" key="5">
    <source>
        <dbReference type="Proteomes" id="UP000829196"/>
    </source>
</evidence>
<protein>
    <submittedName>
        <fullName evidence="4">Uncharacterized protein</fullName>
    </submittedName>
</protein>
<keyword evidence="2" id="KW-0677">Repeat</keyword>
<keyword evidence="3" id="KW-0812">Transmembrane</keyword>
<dbReference type="Gene3D" id="3.80.10.10">
    <property type="entry name" value="Ribonuclease Inhibitor"/>
    <property type="match status" value="1"/>
</dbReference>
<dbReference type="InterPro" id="IPR051824">
    <property type="entry name" value="LRR_Rcpt-Like_S/T_Kinase"/>
</dbReference>
<evidence type="ECO:0000313" key="4">
    <source>
        <dbReference type="EMBL" id="KAI0495630.1"/>
    </source>
</evidence>
<gene>
    <name evidence="4" type="ORF">KFK09_021933</name>
</gene>
<accession>A0A8T3AHM7</accession>
<keyword evidence="3" id="KW-1133">Transmembrane helix</keyword>
<comment type="caution">
    <text evidence="4">The sequence shown here is derived from an EMBL/GenBank/DDBJ whole genome shotgun (WGS) entry which is preliminary data.</text>
</comment>
<dbReference type="PANTHER" id="PTHR48006:SF34">
    <property type="entry name" value="OS08G0203700 PROTEIN"/>
    <property type="match status" value="1"/>
</dbReference>
<sequence length="255" mass="27650">MASSKFFFSQLLHLISGRCCIFFCFLLCFFFLFCERCRSESSAAAKTDPIEARAVNTILGRWGQTESSVWNISGELCSGAAIDGTDAGQFNPAIKCDCNFHNGTVCHITLFQVFALDVTGAFPEELSNLTYLTTLTLSRNCLTGPLPAFIGNLSSLQYLDFGTNALSGPIPRELGNLKNLISLGLGPNNFSGTLPAELGSLRNLQQWYMTSSGLSGELPTSLSNLTAMQTLMMSGNNFTGKLPDFIGTWSNLEVL</sequence>
<dbReference type="AlphaFoldDB" id="A0A8T3AHM7"/>
<dbReference type="InterPro" id="IPR001611">
    <property type="entry name" value="Leu-rich_rpt"/>
</dbReference>
<dbReference type="EMBL" id="JAGYWB010000016">
    <property type="protein sequence ID" value="KAI0495630.1"/>
    <property type="molecule type" value="Genomic_DNA"/>
</dbReference>
<dbReference type="OrthoDB" id="671703at2759"/>
<dbReference type="FunFam" id="3.80.10.10:FF:000383">
    <property type="entry name" value="Leucine-rich repeat receptor protein kinase EMS1"/>
    <property type="match status" value="1"/>
</dbReference>
<name>A0A8T3AHM7_DENNO</name>
<keyword evidence="1" id="KW-0433">Leucine-rich repeat</keyword>
<keyword evidence="3" id="KW-0472">Membrane</keyword>
<dbReference type="SMR" id="A0A8T3AHM7"/>
<keyword evidence="5" id="KW-1185">Reference proteome</keyword>
<evidence type="ECO:0000256" key="2">
    <source>
        <dbReference type="ARBA" id="ARBA00022737"/>
    </source>
</evidence>